<proteinExistence type="predicted"/>
<evidence type="ECO:0000256" key="1">
    <source>
        <dbReference type="SAM" id="MobiDB-lite"/>
    </source>
</evidence>
<evidence type="ECO:0000256" key="2">
    <source>
        <dbReference type="SAM" id="Phobius"/>
    </source>
</evidence>
<reference evidence="3" key="2">
    <citation type="submission" date="2023-06" db="EMBL/GenBank/DDBJ databases">
        <authorList>
            <consortium name="Lawrence Berkeley National Laboratory"/>
            <person name="Haridas S."/>
            <person name="Hensen N."/>
            <person name="Bonometti L."/>
            <person name="Westerberg I."/>
            <person name="Brannstrom I.O."/>
            <person name="Guillou S."/>
            <person name="Cros-Aarteil S."/>
            <person name="Calhoun S."/>
            <person name="Kuo A."/>
            <person name="Mondo S."/>
            <person name="Pangilinan J."/>
            <person name="Riley R."/>
            <person name="LaButti K."/>
            <person name="Andreopoulos B."/>
            <person name="Lipzen A."/>
            <person name="Chen C."/>
            <person name="Yanf M."/>
            <person name="Daum C."/>
            <person name="Ng V."/>
            <person name="Clum A."/>
            <person name="Steindorff A."/>
            <person name="Ohm R."/>
            <person name="Martin F."/>
            <person name="Silar P."/>
            <person name="Natvig D."/>
            <person name="Lalanne C."/>
            <person name="Gautier V."/>
            <person name="Ament-velasquez S.L."/>
            <person name="Kruys A."/>
            <person name="Hutchinson M.I."/>
            <person name="Powell A.J."/>
            <person name="Barry K."/>
            <person name="Miller A.N."/>
            <person name="Grigoriev I.V."/>
            <person name="Debuchy R."/>
            <person name="Gladieux P."/>
            <person name="Thoren M.H."/>
            <person name="Johannesson H."/>
        </authorList>
    </citation>
    <scope>NUCLEOTIDE SEQUENCE</scope>
    <source>
        <strain evidence="3">CBS 232.78</strain>
    </source>
</reference>
<dbReference type="EMBL" id="JAULSW010000001">
    <property type="protein sequence ID" value="KAK3395176.1"/>
    <property type="molecule type" value="Genomic_DNA"/>
</dbReference>
<feature type="region of interest" description="Disordered" evidence="1">
    <location>
        <begin position="130"/>
        <end position="153"/>
    </location>
</feature>
<comment type="caution">
    <text evidence="3">The sequence shown here is derived from an EMBL/GenBank/DDBJ whole genome shotgun (WGS) entry which is preliminary data.</text>
</comment>
<keyword evidence="4" id="KW-1185">Reference proteome</keyword>
<feature type="transmembrane region" description="Helical" evidence="2">
    <location>
        <begin position="478"/>
        <end position="506"/>
    </location>
</feature>
<keyword evidence="2" id="KW-1133">Transmembrane helix</keyword>
<name>A0AAE0P879_9PEZI</name>
<organism evidence="3 4">
    <name type="scientific">Podospora didyma</name>
    <dbReference type="NCBI Taxonomy" id="330526"/>
    <lineage>
        <taxon>Eukaryota</taxon>
        <taxon>Fungi</taxon>
        <taxon>Dikarya</taxon>
        <taxon>Ascomycota</taxon>
        <taxon>Pezizomycotina</taxon>
        <taxon>Sordariomycetes</taxon>
        <taxon>Sordariomycetidae</taxon>
        <taxon>Sordariales</taxon>
        <taxon>Podosporaceae</taxon>
        <taxon>Podospora</taxon>
    </lineage>
</organism>
<dbReference type="SUPFAM" id="SSF50630">
    <property type="entry name" value="Acid proteases"/>
    <property type="match status" value="1"/>
</dbReference>
<keyword evidence="2" id="KW-0472">Membrane</keyword>
<dbReference type="Proteomes" id="UP001285441">
    <property type="component" value="Unassembled WGS sequence"/>
</dbReference>
<feature type="transmembrane region" description="Helical" evidence="2">
    <location>
        <begin position="512"/>
        <end position="533"/>
    </location>
</feature>
<protein>
    <recommendedName>
        <fullName evidence="5">Peptidase A1 domain-containing protein</fullName>
    </recommendedName>
</protein>
<dbReference type="Gene3D" id="2.40.70.10">
    <property type="entry name" value="Acid Proteases"/>
    <property type="match status" value="1"/>
</dbReference>
<keyword evidence="2" id="KW-0812">Transmembrane</keyword>
<evidence type="ECO:0000313" key="4">
    <source>
        <dbReference type="Proteomes" id="UP001285441"/>
    </source>
</evidence>
<gene>
    <name evidence="3" type="ORF">B0H63DRAFT_462773</name>
</gene>
<evidence type="ECO:0008006" key="5">
    <source>
        <dbReference type="Google" id="ProtNLM"/>
    </source>
</evidence>
<sequence>MSACSYLDVDGGHSFDTPTLTKLWRFLGYSDPCQVSMLPLPLSLNLGDCTVLGQSGGRVFSWGARISLGFENQDYEICALPSTMVGSTLIMTPMTCSTDVLSAGNMTISQCVSRRGGFVGTESTWERLAQQGVSGSTHETRVSNLPWPNGEESSVEVRLDRPLHLANTSTSSTVAGLVTEGQRFTSSQLGLSPWNSDSLDYLRTSGRIASRSWGLDAGSQSISNPRRGRLVLGGYSPGVRTYNFETFPMAKETFSSSSRSCPLRLSLQSVLLKTGDGAPDIELARDLDTCIEPYDNIFRFPKILLDVLRDAIRQNTGEEPTSATTVIEEGQPLSSDTNTHDYEPKTNTLHVLEPGLVYNSMHMAKVSNWSLSLALVVNQTHTLTVIVPPHEFIKPLRGLAPNGSMVLDPGLSEVAVHREPTSDGQAVLGRAFLSQVYLFVDYDGNNFSLTSVNRTAPAPVPIMNKSPAYETPTAWFEYCFWIIMIGVAAGLCISLILFLVVLPLIWMDPWHYFFMTIFPGLGIMAGPGIDAAVKNHSDNKSTGVLEGQSTG</sequence>
<accession>A0AAE0P879</accession>
<dbReference type="AlphaFoldDB" id="A0AAE0P879"/>
<dbReference type="InterPro" id="IPR021109">
    <property type="entry name" value="Peptidase_aspartic_dom_sf"/>
</dbReference>
<reference evidence="3" key="1">
    <citation type="journal article" date="2023" name="Mol. Phylogenet. Evol.">
        <title>Genome-scale phylogeny and comparative genomics of the fungal order Sordariales.</title>
        <authorList>
            <person name="Hensen N."/>
            <person name="Bonometti L."/>
            <person name="Westerberg I."/>
            <person name="Brannstrom I.O."/>
            <person name="Guillou S."/>
            <person name="Cros-Aarteil S."/>
            <person name="Calhoun S."/>
            <person name="Haridas S."/>
            <person name="Kuo A."/>
            <person name="Mondo S."/>
            <person name="Pangilinan J."/>
            <person name="Riley R."/>
            <person name="LaButti K."/>
            <person name="Andreopoulos B."/>
            <person name="Lipzen A."/>
            <person name="Chen C."/>
            <person name="Yan M."/>
            <person name="Daum C."/>
            <person name="Ng V."/>
            <person name="Clum A."/>
            <person name="Steindorff A."/>
            <person name="Ohm R.A."/>
            <person name="Martin F."/>
            <person name="Silar P."/>
            <person name="Natvig D.O."/>
            <person name="Lalanne C."/>
            <person name="Gautier V."/>
            <person name="Ament-Velasquez S.L."/>
            <person name="Kruys A."/>
            <person name="Hutchinson M.I."/>
            <person name="Powell A.J."/>
            <person name="Barry K."/>
            <person name="Miller A.N."/>
            <person name="Grigoriev I.V."/>
            <person name="Debuchy R."/>
            <person name="Gladieux P."/>
            <person name="Hiltunen Thoren M."/>
            <person name="Johannesson H."/>
        </authorList>
    </citation>
    <scope>NUCLEOTIDE SEQUENCE</scope>
    <source>
        <strain evidence="3">CBS 232.78</strain>
    </source>
</reference>
<evidence type="ECO:0000313" key="3">
    <source>
        <dbReference type="EMBL" id="KAK3395176.1"/>
    </source>
</evidence>